<organism evidence="1 2">
    <name type="scientific">Lymnaea stagnalis</name>
    <name type="common">Great pond snail</name>
    <name type="synonym">Helix stagnalis</name>
    <dbReference type="NCBI Taxonomy" id="6523"/>
    <lineage>
        <taxon>Eukaryota</taxon>
        <taxon>Metazoa</taxon>
        <taxon>Spiralia</taxon>
        <taxon>Lophotrochozoa</taxon>
        <taxon>Mollusca</taxon>
        <taxon>Gastropoda</taxon>
        <taxon>Heterobranchia</taxon>
        <taxon>Euthyneura</taxon>
        <taxon>Panpulmonata</taxon>
        <taxon>Hygrophila</taxon>
        <taxon>Lymnaeoidea</taxon>
        <taxon>Lymnaeidae</taxon>
        <taxon>Lymnaea</taxon>
    </lineage>
</organism>
<protein>
    <submittedName>
        <fullName evidence="1">Uncharacterized protein</fullName>
    </submittedName>
</protein>
<reference evidence="1 2" key="1">
    <citation type="submission" date="2024-04" db="EMBL/GenBank/DDBJ databases">
        <authorList>
            <consortium name="Genoscope - CEA"/>
            <person name="William W."/>
        </authorList>
    </citation>
    <scope>NUCLEOTIDE SEQUENCE [LARGE SCALE GENOMIC DNA]</scope>
</reference>
<dbReference type="EMBL" id="CAXITT010000048">
    <property type="protein sequence ID" value="CAL1529437.1"/>
    <property type="molecule type" value="Genomic_DNA"/>
</dbReference>
<dbReference type="Gene3D" id="3.80.10.10">
    <property type="entry name" value="Ribonuclease Inhibitor"/>
    <property type="match status" value="1"/>
</dbReference>
<dbReference type="SUPFAM" id="SSF52058">
    <property type="entry name" value="L domain-like"/>
    <property type="match status" value="1"/>
</dbReference>
<dbReference type="Proteomes" id="UP001497497">
    <property type="component" value="Unassembled WGS sequence"/>
</dbReference>
<sequence length="177" mass="19983">MISYNRLSHLPCEISQCYRLEQLDVSGNQLTYLPATLLFRQGQLAIKTLGNDFIHKEDVPRQWPALSSIISNGQNQPPSLWLLSRASVDRWGLDTGQLPLPIQEELSNASSCFHCGKKNITSSVGLVRFSQFNQKPLPQGSSGEDEYPFLYTFCSMHLQSCTQDTLEQRVDHLSQPL</sequence>
<name>A0AAV2H6W1_LYMST</name>
<evidence type="ECO:0000313" key="2">
    <source>
        <dbReference type="Proteomes" id="UP001497497"/>
    </source>
</evidence>
<evidence type="ECO:0000313" key="1">
    <source>
        <dbReference type="EMBL" id="CAL1529437.1"/>
    </source>
</evidence>
<keyword evidence="2" id="KW-1185">Reference proteome</keyword>
<proteinExistence type="predicted"/>
<dbReference type="AlphaFoldDB" id="A0AAV2H6W1"/>
<comment type="caution">
    <text evidence="1">The sequence shown here is derived from an EMBL/GenBank/DDBJ whole genome shotgun (WGS) entry which is preliminary data.</text>
</comment>
<dbReference type="InterPro" id="IPR032675">
    <property type="entry name" value="LRR_dom_sf"/>
</dbReference>
<gene>
    <name evidence="1" type="ORF">GSLYS_00003592001</name>
</gene>
<accession>A0AAV2H6W1</accession>